<protein>
    <submittedName>
        <fullName evidence="1">Uncharacterized protein</fullName>
    </submittedName>
</protein>
<gene>
    <name evidence="1" type="ORF">UFOVP150_60</name>
</gene>
<name>A0A6J7W6X2_9CAUD</name>
<reference evidence="1" key="1">
    <citation type="submission" date="2020-05" db="EMBL/GenBank/DDBJ databases">
        <authorList>
            <person name="Chiriac C."/>
            <person name="Salcher M."/>
            <person name="Ghai R."/>
            <person name="Kavagutti S V."/>
        </authorList>
    </citation>
    <scope>NUCLEOTIDE SEQUENCE</scope>
</reference>
<evidence type="ECO:0000313" key="1">
    <source>
        <dbReference type="EMBL" id="CAB5156307.1"/>
    </source>
</evidence>
<dbReference type="EMBL" id="LR798199">
    <property type="protein sequence ID" value="CAB5156307.1"/>
    <property type="molecule type" value="Genomic_DNA"/>
</dbReference>
<organism evidence="1">
    <name type="scientific">uncultured Caudovirales phage</name>
    <dbReference type="NCBI Taxonomy" id="2100421"/>
    <lineage>
        <taxon>Viruses</taxon>
        <taxon>Duplodnaviria</taxon>
        <taxon>Heunggongvirae</taxon>
        <taxon>Uroviricota</taxon>
        <taxon>Caudoviricetes</taxon>
        <taxon>Peduoviridae</taxon>
        <taxon>Maltschvirus</taxon>
        <taxon>Maltschvirus maltsch</taxon>
    </lineage>
</organism>
<sequence>MQITTSMVKYSSDVIEFVVFNGFPGEHLLEINLAGEKVECVFFHVDMQSNEVATLEQWLESKQKGAYLDLKKKIAQNR</sequence>
<proteinExistence type="predicted"/>
<accession>A0A6J7W6X2</accession>